<dbReference type="Proteomes" id="UP000031586">
    <property type="component" value="Unassembled WGS sequence"/>
</dbReference>
<sequence length="198" mass="21650">MPLGEIWWEVCATRAVVVGTVPFMLYETTLDAQTDRVKPNIKFVDAIVSVDGEPIARKDWIWEPSINAIIFDVSYPVGTVVTALLNLLSDYEIENLLKIVDRDTSENIKSRVGQIGEVWVSSGSGTITSPSGEGTNIEPDDGAEGPQGILDIQGSQGVKVLAGLFILKSRSEFSVESIDNNCLRLFEYYAISVSKIAH</sequence>
<evidence type="ECO:0000313" key="3">
    <source>
        <dbReference type="Proteomes" id="UP000031586"/>
    </source>
</evidence>
<comment type="caution">
    <text evidence="2">The sequence shown here is derived from an EMBL/GenBank/DDBJ whole genome shotgun (WGS) entry which is preliminary data.</text>
</comment>
<evidence type="ECO:0000256" key="1">
    <source>
        <dbReference type="SAM" id="MobiDB-lite"/>
    </source>
</evidence>
<evidence type="ECO:0000313" key="2">
    <source>
        <dbReference type="EMBL" id="KIF54383.1"/>
    </source>
</evidence>
<dbReference type="RefSeq" id="WP_020198104.1">
    <property type="nucleotide sequence ID" value="NZ_BAOH01000224.1"/>
</dbReference>
<gene>
    <name evidence="2" type="ORF">H735_04905</name>
</gene>
<feature type="region of interest" description="Disordered" evidence="1">
    <location>
        <begin position="125"/>
        <end position="145"/>
    </location>
</feature>
<dbReference type="PATRIC" id="fig|1229493.5.peg.5916"/>
<feature type="compositionally biased region" description="Low complexity" evidence="1">
    <location>
        <begin position="125"/>
        <end position="135"/>
    </location>
</feature>
<name>A0A0C1VWB4_9VIBR</name>
<dbReference type="EMBL" id="JPRD01000008">
    <property type="protein sequence ID" value="KIF54383.1"/>
    <property type="molecule type" value="Genomic_DNA"/>
</dbReference>
<accession>A0A0C1VWB4</accession>
<organism evidence="2 3">
    <name type="scientific">Vibrio owensii CAIM 1854 = LMG 25443</name>
    <dbReference type="NCBI Taxonomy" id="1229493"/>
    <lineage>
        <taxon>Bacteria</taxon>
        <taxon>Pseudomonadati</taxon>
        <taxon>Pseudomonadota</taxon>
        <taxon>Gammaproteobacteria</taxon>
        <taxon>Vibrionales</taxon>
        <taxon>Vibrionaceae</taxon>
        <taxon>Vibrio</taxon>
    </lineage>
</organism>
<proteinExistence type="predicted"/>
<dbReference type="AlphaFoldDB" id="A0A0C1VWB4"/>
<protein>
    <submittedName>
        <fullName evidence="2">Uncharacterized protein</fullName>
    </submittedName>
</protein>
<reference evidence="2 3" key="1">
    <citation type="submission" date="2014-07" db="EMBL/GenBank/DDBJ databases">
        <title>Unique and conserved regions in Vibrio harveyi and related species in comparison with the shrimp pathogen Vibrio harveyi CAIM 1792.</title>
        <authorList>
            <person name="Espinoza-Valles I."/>
            <person name="Vora G."/>
            <person name="Leekitcharoenphon P."/>
            <person name="Ussery D."/>
            <person name="Hoj L."/>
            <person name="Gomez-Gil B."/>
        </authorList>
    </citation>
    <scope>NUCLEOTIDE SEQUENCE [LARGE SCALE GENOMIC DNA]</scope>
    <source>
        <strain evidence="3">CAIM 1854 / LMG 25443</strain>
    </source>
</reference>